<dbReference type="SUPFAM" id="SSF52283">
    <property type="entry name" value="Formate/glycerate dehydrogenase catalytic domain-like"/>
    <property type="match status" value="1"/>
</dbReference>
<evidence type="ECO:0000259" key="5">
    <source>
        <dbReference type="Pfam" id="PF00389"/>
    </source>
</evidence>
<gene>
    <name evidence="7" type="ORF">SAMN05216175_10855</name>
</gene>
<evidence type="ECO:0000256" key="3">
    <source>
        <dbReference type="ARBA" id="ARBA00023027"/>
    </source>
</evidence>
<protein>
    <submittedName>
        <fullName evidence="7">Lactate dehydrogenase</fullName>
    </submittedName>
</protein>
<keyword evidence="8" id="KW-1185">Reference proteome</keyword>
<proteinExistence type="inferred from homology"/>
<dbReference type="PANTHER" id="PTHR10996">
    <property type="entry name" value="2-HYDROXYACID DEHYDROGENASE-RELATED"/>
    <property type="match status" value="1"/>
</dbReference>
<evidence type="ECO:0000259" key="6">
    <source>
        <dbReference type="Pfam" id="PF02826"/>
    </source>
</evidence>
<dbReference type="CDD" id="cd12156">
    <property type="entry name" value="HPPR"/>
    <property type="match status" value="1"/>
</dbReference>
<keyword evidence="3" id="KW-0520">NAD</keyword>
<dbReference type="GO" id="GO:0005829">
    <property type="term" value="C:cytosol"/>
    <property type="evidence" value="ECO:0007669"/>
    <property type="project" value="TreeGrafter"/>
</dbReference>
<dbReference type="GO" id="GO:0030267">
    <property type="term" value="F:glyoxylate reductase (NADPH) activity"/>
    <property type="evidence" value="ECO:0007669"/>
    <property type="project" value="TreeGrafter"/>
</dbReference>
<dbReference type="Proteomes" id="UP000198623">
    <property type="component" value="Unassembled WGS sequence"/>
</dbReference>
<dbReference type="Gene3D" id="3.40.50.720">
    <property type="entry name" value="NAD(P)-binding Rossmann-like Domain"/>
    <property type="match status" value="2"/>
</dbReference>
<evidence type="ECO:0000313" key="7">
    <source>
        <dbReference type="EMBL" id="SFG53237.1"/>
    </source>
</evidence>
<evidence type="ECO:0000256" key="1">
    <source>
        <dbReference type="ARBA" id="ARBA00022857"/>
    </source>
</evidence>
<dbReference type="EMBL" id="FOOU01000008">
    <property type="protein sequence ID" value="SFG53237.1"/>
    <property type="molecule type" value="Genomic_DNA"/>
</dbReference>
<organism evidence="7 8">
    <name type="scientific">Neptunomonas qingdaonensis</name>
    <dbReference type="NCBI Taxonomy" id="1045558"/>
    <lineage>
        <taxon>Bacteria</taxon>
        <taxon>Pseudomonadati</taxon>
        <taxon>Pseudomonadota</taxon>
        <taxon>Gammaproteobacteria</taxon>
        <taxon>Oceanospirillales</taxon>
        <taxon>Oceanospirillaceae</taxon>
        <taxon>Neptunomonas</taxon>
    </lineage>
</organism>
<dbReference type="Pfam" id="PF02826">
    <property type="entry name" value="2-Hacid_dh_C"/>
    <property type="match status" value="1"/>
</dbReference>
<keyword evidence="2 4" id="KW-0560">Oxidoreductase</keyword>
<dbReference type="STRING" id="1045558.SAMN05216175_10855"/>
<dbReference type="InterPro" id="IPR006140">
    <property type="entry name" value="D-isomer_DH_NAD-bd"/>
</dbReference>
<dbReference type="AlphaFoldDB" id="A0A1I2SQK7"/>
<feature type="domain" description="D-isomer specific 2-hydroxyacid dehydrogenase catalytic" evidence="5">
    <location>
        <begin position="17"/>
        <end position="320"/>
    </location>
</feature>
<dbReference type="GO" id="GO:0051287">
    <property type="term" value="F:NAD binding"/>
    <property type="evidence" value="ECO:0007669"/>
    <property type="project" value="InterPro"/>
</dbReference>
<dbReference type="InterPro" id="IPR006139">
    <property type="entry name" value="D-isomer_2_OHA_DH_cat_dom"/>
</dbReference>
<dbReference type="Pfam" id="PF00389">
    <property type="entry name" value="2-Hacid_dh"/>
    <property type="match status" value="1"/>
</dbReference>
<sequence length="320" mass="34120">MTSDLATALPNVLVIWPNRPSQMAHLEATYKLHRLDLCSNPEEMIETIGDSITAVVTTGIKGLSSDLIKRLPNLKIVASSGVGYDSIDVALCSELGIRVTNTPDILTDDVADIAIALMLAQRRGIVLGDRWIREGCWAQQGPMPLTSSIRGKRLGVVGLGRIGKAIAARVEPMGVEIAYFGRRPQADTVYDFKPELIDLAHWADILVLACPGGEATHHLINAEVLAALGTNGTLINVARGSVVDQQALIDALTTNSIAGAGLDVFTTEPHDGQAFAGLENVVLYPHHSSGTIETRDAMAQLVVDNLEAHFAGRALLTAIN</sequence>
<evidence type="ECO:0000256" key="2">
    <source>
        <dbReference type="ARBA" id="ARBA00023002"/>
    </source>
</evidence>
<comment type="similarity">
    <text evidence="4">Belongs to the D-isomer specific 2-hydroxyacid dehydrogenase family.</text>
</comment>
<dbReference type="OrthoDB" id="9805416at2"/>
<dbReference type="PANTHER" id="PTHR10996:SF178">
    <property type="entry name" value="2-HYDROXYACID DEHYDROGENASE YGL185C-RELATED"/>
    <property type="match status" value="1"/>
</dbReference>
<evidence type="ECO:0000313" key="8">
    <source>
        <dbReference type="Proteomes" id="UP000198623"/>
    </source>
</evidence>
<dbReference type="RefSeq" id="WP_090728447.1">
    <property type="nucleotide sequence ID" value="NZ_FOOU01000008.1"/>
</dbReference>
<dbReference type="GO" id="GO:0016618">
    <property type="term" value="F:hydroxypyruvate reductase [NAD(P)H] activity"/>
    <property type="evidence" value="ECO:0007669"/>
    <property type="project" value="TreeGrafter"/>
</dbReference>
<keyword evidence="1" id="KW-0521">NADP</keyword>
<dbReference type="SUPFAM" id="SSF51735">
    <property type="entry name" value="NAD(P)-binding Rossmann-fold domains"/>
    <property type="match status" value="1"/>
</dbReference>
<evidence type="ECO:0000256" key="4">
    <source>
        <dbReference type="RuleBase" id="RU003719"/>
    </source>
</evidence>
<dbReference type="InterPro" id="IPR050223">
    <property type="entry name" value="D-isomer_2-hydroxyacid_DH"/>
</dbReference>
<dbReference type="FunFam" id="3.40.50.720:FF:000213">
    <property type="entry name" value="Putative 2-hydroxyacid dehydrogenase"/>
    <property type="match status" value="1"/>
</dbReference>
<accession>A0A1I2SQK7</accession>
<name>A0A1I2SQK7_9GAMM</name>
<reference evidence="8" key="1">
    <citation type="submission" date="2016-10" db="EMBL/GenBank/DDBJ databases">
        <authorList>
            <person name="Varghese N."/>
            <person name="Submissions S."/>
        </authorList>
    </citation>
    <scope>NUCLEOTIDE SEQUENCE [LARGE SCALE GENOMIC DNA]</scope>
    <source>
        <strain evidence="8">CGMCC 1.10971</strain>
    </source>
</reference>
<feature type="domain" description="D-isomer specific 2-hydroxyacid dehydrogenase NAD-binding" evidence="6">
    <location>
        <begin position="115"/>
        <end position="287"/>
    </location>
</feature>
<dbReference type="InterPro" id="IPR036291">
    <property type="entry name" value="NAD(P)-bd_dom_sf"/>
</dbReference>